<gene>
    <name evidence="2" type="ORF">ACFOFO_25455</name>
</gene>
<protein>
    <submittedName>
        <fullName evidence="2">NAD(P)-binding domain-containing protein</fullName>
    </submittedName>
</protein>
<dbReference type="InterPro" id="IPR050982">
    <property type="entry name" value="Auxin_biosynth/cation_transpt"/>
</dbReference>
<name>A0ABV7FAZ8_9BURK</name>
<dbReference type="InterPro" id="IPR036188">
    <property type="entry name" value="FAD/NAD-bd_sf"/>
</dbReference>
<dbReference type="EMBL" id="JBHRTP010000105">
    <property type="protein sequence ID" value="MFC3111253.1"/>
    <property type="molecule type" value="Genomic_DNA"/>
</dbReference>
<evidence type="ECO:0000313" key="3">
    <source>
        <dbReference type="Proteomes" id="UP001595530"/>
    </source>
</evidence>
<dbReference type="PRINTS" id="PR00469">
    <property type="entry name" value="PNDRDTASEII"/>
</dbReference>
<dbReference type="Gene3D" id="3.50.50.60">
    <property type="entry name" value="FAD/NAD(P)-binding domain"/>
    <property type="match status" value="1"/>
</dbReference>
<keyword evidence="3" id="KW-1185">Reference proteome</keyword>
<sequence>MTVATDITIVGAGPYGLSIAAHLRERGANFRIIGSPMQSWLRKMPKGMLLKSEPFSSTLYDPGSTFTLRRFCKDQGLPYQEVGLPVSAETFSSYGIAFQKHLVPEVEDTHLVALKRCSAGFDLSMADGMSFTTRKVVLATGLDSYRHIPEPLAHLPRELLTHSADHHDLEQFRGRDVVVIGGGSSAIDVAALLHEGQANVQVIARKPTISFLPMDMPARSLLQHIRAPMSGVGPGWKGLLWTDAPWLYRYLFDHFRIRTAKKFLGPAGGWFMVERFSAVPQLLGFQLLRAQAIKGRVELLLADLDGNHRQVSTEHVIAATGYNPDVRRLSFLSPEIVERLQLIGQTPRLSSHFESSVAGLYFVGAISATSFGPTMRFVAGADFTSQRILKHLTHPSRRASFAVPHQANSMPGTE</sequence>
<dbReference type="PRINTS" id="PR00368">
    <property type="entry name" value="FADPNR"/>
</dbReference>
<dbReference type="SUPFAM" id="SSF51905">
    <property type="entry name" value="FAD/NAD(P)-binding domain"/>
    <property type="match status" value="1"/>
</dbReference>
<dbReference type="Pfam" id="PF13738">
    <property type="entry name" value="Pyr_redox_3"/>
    <property type="match status" value="1"/>
</dbReference>
<keyword evidence="1" id="KW-0560">Oxidoreductase</keyword>
<dbReference type="RefSeq" id="WP_390333397.1">
    <property type="nucleotide sequence ID" value="NZ_JBHRTP010000105.1"/>
</dbReference>
<reference evidence="3" key="1">
    <citation type="journal article" date="2019" name="Int. J. Syst. Evol. Microbiol.">
        <title>The Global Catalogue of Microorganisms (GCM) 10K type strain sequencing project: providing services to taxonomists for standard genome sequencing and annotation.</title>
        <authorList>
            <consortium name="The Broad Institute Genomics Platform"/>
            <consortium name="The Broad Institute Genome Sequencing Center for Infectious Disease"/>
            <person name="Wu L."/>
            <person name="Ma J."/>
        </authorList>
    </citation>
    <scope>NUCLEOTIDE SEQUENCE [LARGE SCALE GENOMIC DNA]</scope>
    <source>
        <strain evidence="3">KCTC 42986</strain>
    </source>
</reference>
<evidence type="ECO:0000313" key="2">
    <source>
        <dbReference type="EMBL" id="MFC3111253.1"/>
    </source>
</evidence>
<dbReference type="Proteomes" id="UP001595530">
    <property type="component" value="Unassembled WGS sequence"/>
</dbReference>
<dbReference type="PANTHER" id="PTHR43539">
    <property type="entry name" value="FLAVIN-BINDING MONOOXYGENASE-LIKE PROTEIN (AFU_ORTHOLOGUE AFUA_4G09220)"/>
    <property type="match status" value="1"/>
</dbReference>
<comment type="caution">
    <text evidence="2">The sequence shown here is derived from an EMBL/GenBank/DDBJ whole genome shotgun (WGS) entry which is preliminary data.</text>
</comment>
<organism evidence="2 3">
    <name type="scientific">Undibacterium arcticum</name>
    <dbReference type="NCBI Taxonomy" id="1762892"/>
    <lineage>
        <taxon>Bacteria</taxon>
        <taxon>Pseudomonadati</taxon>
        <taxon>Pseudomonadota</taxon>
        <taxon>Betaproteobacteria</taxon>
        <taxon>Burkholderiales</taxon>
        <taxon>Oxalobacteraceae</taxon>
        <taxon>Undibacterium</taxon>
    </lineage>
</organism>
<dbReference type="PANTHER" id="PTHR43539:SF78">
    <property type="entry name" value="FLAVIN-CONTAINING MONOOXYGENASE"/>
    <property type="match status" value="1"/>
</dbReference>
<accession>A0ABV7FAZ8</accession>
<evidence type="ECO:0000256" key="1">
    <source>
        <dbReference type="ARBA" id="ARBA00023002"/>
    </source>
</evidence>
<proteinExistence type="predicted"/>